<evidence type="ECO:0000256" key="18">
    <source>
        <dbReference type="ARBA" id="ARBA00023273"/>
    </source>
</evidence>
<protein>
    <recommendedName>
        <fullName evidence="19">Cytoplasmic dynein 2 heavy chain 1</fullName>
    </recommendedName>
</protein>
<dbReference type="Gene3D" id="3.20.180.20">
    <property type="entry name" value="Dynein heavy chain, N-terminal domain 2"/>
    <property type="match status" value="1"/>
</dbReference>
<keyword evidence="13" id="KW-0175">Coiled coil</keyword>
<dbReference type="FunFam" id="3.40.50.300:FF:000706">
    <property type="entry name" value="Cytoplasmic dynein 2 heavy chain 1"/>
    <property type="match status" value="1"/>
</dbReference>
<evidence type="ECO:0000256" key="8">
    <source>
        <dbReference type="ARBA" id="ARBA00022701"/>
    </source>
</evidence>
<feature type="domain" description="Dynein heavy chain linker" evidence="22">
    <location>
        <begin position="10"/>
        <end position="418"/>
    </location>
</feature>
<evidence type="ECO:0000256" key="12">
    <source>
        <dbReference type="ARBA" id="ARBA00023017"/>
    </source>
</evidence>
<keyword evidence="14" id="KW-0969">Cilium</keyword>
<dbReference type="OrthoDB" id="424310at2759"/>
<keyword evidence="8" id="KW-0493">Microtubule</keyword>
<dbReference type="Gene3D" id="3.40.50.300">
    <property type="entry name" value="P-loop containing nucleotide triphosphate hydrolases"/>
    <property type="match status" value="2"/>
</dbReference>
<evidence type="ECO:0000256" key="5">
    <source>
        <dbReference type="ARBA" id="ARBA00022473"/>
    </source>
</evidence>
<dbReference type="FunFam" id="1.10.8.710:FF:000001">
    <property type="entry name" value="Dynein axonemal heavy chain 2"/>
    <property type="match status" value="1"/>
</dbReference>
<evidence type="ECO:0000313" key="25">
    <source>
        <dbReference type="EMBL" id="POM57524.1"/>
    </source>
</evidence>
<feature type="domain" description="ATPase dynein-related AAA" evidence="21">
    <location>
        <begin position="896"/>
        <end position="1030"/>
    </location>
</feature>
<evidence type="ECO:0000313" key="26">
    <source>
        <dbReference type="Proteomes" id="UP000237271"/>
    </source>
</evidence>
<keyword evidence="16" id="KW-0505">Motor protein</keyword>
<keyword evidence="5" id="KW-0217">Developmental protein</keyword>
<evidence type="ECO:0000259" key="23">
    <source>
        <dbReference type="Pfam" id="PF12774"/>
    </source>
</evidence>
<dbReference type="InterPro" id="IPR035699">
    <property type="entry name" value="AAA_6"/>
</dbReference>
<name>A0A2P4WW42_9STRA</name>
<dbReference type="InterPro" id="IPR042228">
    <property type="entry name" value="Dynein_linker_3"/>
</dbReference>
<evidence type="ECO:0000256" key="7">
    <source>
        <dbReference type="ARBA" id="ARBA00022490"/>
    </source>
</evidence>
<dbReference type="InterPro" id="IPR027417">
    <property type="entry name" value="P-loop_NTPase"/>
</dbReference>
<comment type="similarity">
    <text evidence="4">Belongs to the dynein heavy chain family.</text>
</comment>
<reference evidence="25 26" key="1">
    <citation type="journal article" date="2017" name="Genome Biol. Evol.">
        <title>Phytophthora megakarya and P. palmivora, closely related causal agents of cacao black pod rot, underwent increases in genome sizes and gene numbers by different mechanisms.</title>
        <authorList>
            <person name="Ali S.S."/>
            <person name="Shao J."/>
            <person name="Lary D.J."/>
            <person name="Kronmiller B."/>
            <person name="Shen D."/>
            <person name="Strem M.D."/>
            <person name="Amoako-Attah I."/>
            <person name="Akrofi A.Y."/>
            <person name="Begoude B.A."/>
            <person name="Ten Hoopen G.M."/>
            <person name="Coulibaly K."/>
            <person name="Kebe B.I."/>
            <person name="Melnick R.L."/>
            <person name="Guiltinan M.J."/>
            <person name="Tyler B.M."/>
            <person name="Meinhardt L.W."/>
            <person name="Bailey B.A."/>
        </authorList>
    </citation>
    <scope>NUCLEOTIDE SEQUENCE [LARGE SCALE GENOMIC DNA]</scope>
    <source>
        <strain evidence="26">sbr112.9</strain>
    </source>
</reference>
<keyword evidence="12" id="KW-0243">Dynein</keyword>
<evidence type="ECO:0000256" key="2">
    <source>
        <dbReference type="ARBA" id="ARBA00004202"/>
    </source>
</evidence>
<evidence type="ECO:0000256" key="11">
    <source>
        <dbReference type="ARBA" id="ARBA00022840"/>
    </source>
</evidence>
<feature type="non-terminal residue" evidence="25">
    <location>
        <position position="1164"/>
    </location>
</feature>
<feature type="region of interest" description="Disordered" evidence="20">
    <location>
        <begin position="780"/>
        <end position="807"/>
    </location>
</feature>
<keyword evidence="18" id="KW-0966">Cell projection</keyword>
<evidence type="ECO:0000256" key="1">
    <source>
        <dbReference type="ARBA" id="ARBA00004138"/>
    </source>
</evidence>
<dbReference type="GO" id="GO:0016887">
    <property type="term" value="F:ATP hydrolysis activity"/>
    <property type="evidence" value="ECO:0007669"/>
    <property type="project" value="InterPro"/>
</dbReference>
<evidence type="ECO:0000259" key="21">
    <source>
        <dbReference type="Pfam" id="PF07728"/>
    </source>
</evidence>
<dbReference type="Gene3D" id="1.20.140.100">
    <property type="entry name" value="Dynein heavy chain, N-terminal domain 2"/>
    <property type="match status" value="1"/>
</dbReference>
<accession>A0A2P4WW42</accession>
<evidence type="ECO:0000259" key="22">
    <source>
        <dbReference type="Pfam" id="PF08393"/>
    </source>
</evidence>
<dbReference type="SUPFAM" id="SSF52540">
    <property type="entry name" value="P-loop containing nucleoside triphosphate hydrolases"/>
    <property type="match status" value="2"/>
</dbReference>
<dbReference type="Pfam" id="PF21264">
    <property type="entry name" value="DYNC2H1_AAA_dom"/>
    <property type="match status" value="1"/>
</dbReference>
<dbReference type="GO" id="GO:0030286">
    <property type="term" value="C:dynein complex"/>
    <property type="evidence" value="ECO:0007669"/>
    <property type="project" value="UniProtKB-KW"/>
</dbReference>
<keyword evidence="15" id="KW-0472">Membrane</keyword>
<dbReference type="Proteomes" id="UP000237271">
    <property type="component" value="Unassembled WGS sequence"/>
</dbReference>
<evidence type="ECO:0000256" key="14">
    <source>
        <dbReference type="ARBA" id="ARBA00023069"/>
    </source>
</evidence>
<dbReference type="GO" id="GO:0005886">
    <property type="term" value="C:plasma membrane"/>
    <property type="evidence" value="ECO:0007669"/>
    <property type="project" value="UniProtKB-SubCell"/>
</dbReference>
<dbReference type="GO" id="GO:0005929">
    <property type="term" value="C:cilium"/>
    <property type="evidence" value="ECO:0007669"/>
    <property type="project" value="UniProtKB-SubCell"/>
</dbReference>
<dbReference type="Gene3D" id="1.10.8.710">
    <property type="match status" value="1"/>
</dbReference>
<dbReference type="InterPro" id="IPR042222">
    <property type="entry name" value="Dynein_2_N"/>
</dbReference>
<organism evidence="25 26">
    <name type="scientific">Phytophthora palmivora</name>
    <dbReference type="NCBI Taxonomy" id="4796"/>
    <lineage>
        <taxon>Eukaryota</taxon>
        <taxon>Sar</taxon>
        <taxon>Stramenopiles</taxon>
        <taxon>Oomycota</taxon>
        <taxon>Peronosporomycetes</taxon>
        <taxon>Peronosporales</taxon>
        <taxon>Peronosporaceae</taxon>
        <taxon>Phytophthora</taxon>
    </lineage>
</organism>
<feature type="domain" description="Dynein heavy chain hydrolytic ATP-binding dynein motor region" evidence="23">
    <location>
        <begin position="546"/>
        <end position="781"/>
    </location>
</feature>
<evidence type="ECO:0000256" key="4">
    <source>
        <dbReference type="ARBA" id="ARBA00008887"/>
    </source>
</evidence>
<evidence type="ECO:0000256" key="19">
    <source>
        <dbReference type="ARBA" id="ARBA00023902"/>
    </source>
</evidence>
<dbReference type="GO" id="GO:0005524">
    <property type="term" value="F:ATP binding"/>
    <property type="evidence" value="ECO:0007669"/>
    <property type="project" value="UniProtKB-KW"/>
</dbReference>
<keyword evidence="7" id="KW-0963">Cytoplasm</keyword>
<dbReference type="InterPro" id="IPR026983">
    <property type="entry name" value="DHC"/>
</dbReference>
<comment type="subcellular location">
    <subcellularLocation>
        <location evidence="2">Cell membrane</location>
        <topology evidence="2">Peripheral membrane protein</topology>
    </subcellularLocation>
    <subcellularLocation>
        <location evidence="1">Cell projection</location>
        <location evidence="1">Cilium</location>
    </subcellularLocation>
    <subcellularLocation>
        <location evidence="3">Cytoplasm</location>
        <location evidence="3">Cytoskeleton</location>
    </subcellularLocation>
</comment>
<dbReference type="Pfam" id="PF07728">
    <property type="entry name" value="AAA_5"/>
    <property type="match status" value="1"/>
</dbReference>
<evidence type="ECO:0000256" key="10">
    <source>
        <dbReference type="ARBA" id="ARBA00022794"/>
    </source>
</evidence>
<evidence type="ECO:0000256" key="17">
    <source>
        <dbReference type="ARBA" id="ARBA00023212"/>
    </source>
</evidence>
<dbReference type="Gene3D" id="1.20.58.1120">
    <property type="match status" value="1"/>
</dbReference>
<dbReference type="PANTHER" id="PTHR45703:SF22">
    <property type="entry name" value="DYNEIN CYTOPLASMIC 2 HEAVY CHAIN 1"/>
    <property type="match status" value="1"/>
</dbReference>
<proteinExistence type="inferred from homology"/>
<evidence type="ECO:0000256" key="6">
    <source>
        <dbReference type="ARBA" id="ARBA00022475"/>
    </source>
</evidence>
<dbReference type="PANTHER" id="PTHR45703">
    <property type="entry name" value="DYNEIN HEAVY CHAIN"/>
    <property type="match status" value="1"/>
</dbReference>
<dbReference type="FunFam" id="3.40.50.300:FF:000071">
    <property type="entry name" value="Cytoplasmic dynein heavy chain 1"/>
    <property type="match status" value="1"/>
</dbReference>
<gene>
    <name evidence="25" type="ORF">PHPALM_37950</name>
</gene>
<dbReference type="InterPro" id="IPR049400">
    <property type="entry name" value="DYNC2H1_AAA_dom"/>
</dbReference>
<dbReference type="Pfam" id="PF08393">
    <property type="entry name" value="DHC_N2"/>
    <property type="match status" value="1"/>
</dbReference>
<keyword evidence="26" id="KW-1185">Reference proteome</keyword>
<dbReference type="InterPro" id="IPR043157">
    <property type="entry name" value="Dynein_AAA1S"/>
</dbReference>
<evidence type="ECO:0000256" key="20">
    <source>
        <dbReference type="SAM" id="MobiDB-lite"/>
    </source>
</evidence>
<evidence type="ECO:0000256" key="15">
    <source>
        <dbReference type="ARBA" id="ARBA00023136"/>
    </source>
</evidence>
<sequence length="1164" mass="130902">MPEPVFDGLASLDEDVGKLQRNWDAYRQFREEIQAIAAQDWFAFCTNMFALPDTAQKWADAVKEQAAHGTERTAVVDKINDFNTNVKRAMPTLKLCRGEPFKDDHWTQLFRKLGFPRGVEKQNLIVQHFMDVFPVLELPATLQFVKVLHARAQGEVTIRDALQELRAWTETAELALLLHEHDGRRVAIIKDWKDLTLALGDNQSLLASLKESQFFKPFEVEASQYEIKMSTLDQVLTQLNLIQRKWVFLEPIFSKGALPSEQSRFRRVDEEFTDIMGAVERDPKLFNLSDELMFPQLVERLTTMVDQLERCQKALADFLEEKRSRMPRFYFIGDEDLLEILGQAQNPAVIQSHLKKLYQGVYRVEFSEQQDQIVAMLSSAGERVELHTPVAVTSNVEEWLETFTDEMRRTIRALTAQCVNASAPDYHTFPSQVLCLTEQIRFCSQAEAAIESGGVQELKRTLQDTLRELTSLDLSTEVLMSLKVKALVLDLVHHIDVCDQLLVANCRSVTDWIWQKQLRFYLDTRKQSSKDSPPCMIRMNDAEFAYTYEYQGNAPKLVHTPLTDKCYLTLTQGMHMGFGGNPYGPAGTGKTESVKALGGQFGRQVLVFNCDEGIDFQSMGRIFIGLVKCGAWGCFDEFNRLKEDQLSAISQQIQVIQDAIKEKTGTINLLNRSVDVDFNAGIFVTLNPAGKGYGGRSKLPDNLKALFRPVAMGRPDNNLIAEVILYSEGFSEAKDIASKVVSLYSLSGQLLSRQQHYDWGLRALKAVLNTAGKLLQAEKKDRATNAGKAHDNGQEESKAADSKPERMTTAEETEILIKAVRINTLSKLTFVDSTRFLALIGDVFPGVESADLAGGALGEAIREVMTSKPFFLQVDDLQIRKMLQLKESLDQRMGCVVVGPSGSGKSTVWQVLQQALVRCGQLVKTHVMNPKSMPRERLLGHMDLDTREWEDGVLTAAARQVVKEPENVRSWIICDGDVDPEWIESLNSVLDDNHLLTLPNGERINFGPNVNFVFETHDLRFASPATISRMGMIFLSDEDIAIERLVSKWLLTLPPASDPSTSNTRDALKQWIDELFTRGLEELQKYEAIVATTTVGTIMNGLSHVATATTRSEFVCAMIRGLGSTFYTYETKRDTYGAMDGKMDRKDLAINGMDAVVPTASVQR</sequence>
<dbReference type="InterPro" id="IPR011704">
    <property type="entry name" value="ATPase_dyneun-rel_AAA"/>
</dbReference>
<evidence type="ECO:0000256" key="13">
    <source>
        <dbReference type="ARBA" id="ARBA00023054"/>
    </source>
</evidence>
<keyword evidence="11" id="KW-0067">ATP-binding</keyword>
<evidence type="ECO:0000256" key="9">
    <source>
        <dbReference type="ARBA" id="ARBA00022741"/>
    </source>
</evidence>
<dbReference type="EMBL" id="NCKW01020666">
    <property type="protein sequence ID" value="POM57524.1"/>
    <property type="molecule type" value="Genomic_DNA"/>
</dbReference>
<keyword evidence="6" id="KW-1003">Cell membrane</keyword>
<keyword evidence="17" id="KW-0206">Cytoskeleton</keyword>
<evidence type="ECO:0000259" key="24">
    <source>
        <dbReference type="Pfam" id="PF21264"/>
    </source>
</evidence>
<feature type="domain" description="Cytoplasmic dynein 2 heavy chain 1 AAA+ ATPase" evidence="24">
    <location>
        <begin position="1042"/>
        <end position="1127"/>
    </location>
</feature>
<evidence type="ECO:0000256" key="16">
    <source>
        <dbReference type="ARBA" id="ARBA00023175"/>
    </source>
</evidence>
<evidence type="ECO:0000256" key="3">
    <source>
        <dbReference type="ARBA" id="ARBA00004245"/>
    </source>
</evidence>
<dbReference type="AlphaFoldDB" id="A0A2P4WW42"/>
<dbReference type="Pfam" id="PF12774">
    <property type="entry name" value="AAA_6"/>
    <property type="match status" value="1"/>
</dbReference>
<keyword evidence="10" id="KW-0970">Cilium biogenesis/degradation</keyword>
<dbReference type="GO" id="GO:0005874">
    <property type="term" value="C:microtubule"/>
    <property type="evidence" value="ECO:0007669"/>
    <property type="project" value="UniProtKB-KW"/>
</dbReference>
<dbReference type="FunFam" id="3.20.180.20:FF:000002">
    <property type="entry name" value="Cytoplasmic dynein heavy chain 1"/>
    <property type="match status" value="1"/>
</dbReference>
<dbReference type="GO" id="GO:0007018">
    <property type="term" value="P:microtubule-based movement"/>
    <property type="evidence" value="ECO:0007669"/>
    <property type="project" value="InterPro"/>
</dbReference>
<dbReference type="GO" id="GO:0030030">
    <property type="term" value="P:cell projection organization"/>
    <property type="evidence" value="ECO:0007669"/>
    <property type="project" value="UniProtKB-KW"/>
</dbReference>
<keyword evidence="9" id="KW-0547">Nucleotide-binding</keyword>
<dbReference type="InterPro" id="IPR013602">
    <property type="entry name" value="Dynein_heavy_linker"/>
</dbReference>
<dbReference type="GO" id="GO:0045505">
    <property type="term" value="F:dynein intermediate chain binding"/>
    <property type="evidence" value="ECO:0007669"/>
    <property type="project" value="InterPro"/>
</dbReference>
<dbReference type="GO" id="GO:0051959">
    <property type="term" value="F:dynein light intermediate chain binding"/>
    <property type="evidence" value="ECO:0007669"/>
    <property type="project" value="InterPro"/>
</dbReference>
<comment type="caution">
    <text evidence="25">The sequence shown here is derived from an EMBL/GenBank/DDBJ whole genome shotgun (WGS) entry which is preliminary data.</text>
</comment>